<accession>A0A2A2EYX1</accession>
<dbReference type="Proteomes" id="UP000218896">
    <property type="component" value="Unassembled WGS sequence"/>
</dbReference>
<comment type="caution">
    <text evidence="2">The sequence shown here is derived from an EMBL/GenBank/DDBJ whole genome shotgun (WGS) entry which is preliminary data.</text>
</comment>
<name>A0A2A2EYX1_9GAMM</name>
<keyword evidence="1" id="KW-0472">Membrane</keyword>
<gene>
    <name evidence="2" type="ORF">CK501_14455</name>
</gene>
<reference evidence="2 3" key="1">
    <citation type="submission" date="2017-08" db="EMBL/GenBank/DDBJ databases">
        <title>Halovibrio sewagensis sp. nov., isolated from wastewater of high salinity.</title>
        <authorList>
            <person name="Dong X."/>
            <person name="Zhang G."/>
        </authorList>
    </citation>
    <scope>NUCLEOTIDE SEQUENCE [LARGE SCALE GENOMIC DNA]</scope>
    <source>
        <strain evidence="2 3">YL5-2</strain>
    </source>
</reference>
<evidence type="ECO:0000313" key="3">
    <source>
        <dbReference type="Proteomes" id="UP000218896"/>
    </source>
</evidence>
<feature type="transmembrane region" description="Helical" evidence="1">
    <location>
        <begin position="252"/>
        <end position="276"/>
    </location>
</feature>
<dbReference type="EMBL" id="NSKD01000008">
    <property type="protein sequence ID" value="PAU77888.1"/>
    <property type="molecule type" value="Genomic_DNA"/>
</dbReference>
<feature type="transmembrane region" description="Helical" evidence="1">
    <location>
        <begin position="282"/>
        <end position="303"/>
    </location>
</feature>
<keyword evidence="1" id="KW-0812">Transmembrane</keyword>
<evidence type="ECO:0000256" key="1">
    <source>
        <dbReference type="SAM" id="Phobius"/>
    </source>
</evidence>
<sequence>MMEQGWQLVADLDEEPRLPDENERWERFETEEDPLKQDEILGELVSRQTDLFNEMPPIGGPFPDLATMIESSEFVPTFVIAVPSLRQLKPYCSRLLIKLRMGAIHVALLCEQDPPWEISPALLTDIGVEVRQRVMSDLDDEPESQDGEAATISRQQQKAIDRTTFVFEIMVMGEGVNVERNRSALNALKQGGVRKPRVAIQGYLLEGGAKSVWSTNGMTGWRRRRYLRYALQKGAESVTQIGNTIASSRPSVGLVAASVLVALLLNAGFKGLVIAFEGLPAVLWLLGDLVIPSAVIITACSLRHLNLHAATHAKWFQIGYLGVFAALFLALVWPPSYDYVSYLGIVGVVTSTINIAGGQLMEVD</sequence>
<organism evidence="2 3">
    <name type="scientific">Halovibrio salipaludis</name>
    <dbReference type="NCBI Taxonomy" id="2032626"/>
    <lineage>
        <taxon>Bacteria</taxon>
        <taxon>Pseudomonadati</taxon>
        <taxon>Pseudomonadota</taxon>
        <taxon>Gammaproteobacteria</taxon>
        <taxon>Oceanospirillales</taxon>
        <taxon>Halomonadaceae</taxon>
        <taxon>Halovibrio</taxon>
    </lineage>
</organism>
<feature type="transmembrane region" description="Helical" evidence="1">
    <location>
        <begin position="315"/>
        <end position="333"/>
    </location>
</feature>
<evidence type="ECO:0000313" key="2">
    <source>
        <dbReference type="EMBL" id="PAU77888.1"/>
    </source>
</evidence>
<dbReference type="AlphaFoldDB" id="A0A2A2EYX1"/>
<protein>
    <submittedName>
        <fullName evidence="2">Uncharacterized protein</fullName>
    </submittedName>
</protein>
<keyword evidence="1" id="KW-1133">Transmembrane helix</keyword>
<keyword evidence="3" id="KW-1185">Reference proteome</keyword>
<proteinExistence type="predicted"/>
<feature type="transmembrane region" description="Helical" evidence="1">
    <location>
        <begin position="339"/>
        <end position="357"/>
    </location>
</feature>